<dbReference type="InterPro" id="IPR000843">
    <property type="entry name" value="HTH_LacI"/>
</dbReference>
<comment type="caution">
    <text evidence="5">The sequence shown here is derived from an EMBL/GenBank/DDBJ whole genome shotgun (WGS) entry which is preliminary data.</text>
</comment>
<protein>
    <submittedName>
        <fullName evidence="5">LacI family DNA-binding transcriptional regulator</fullName>
    </submittedName>
</protein>
<dbReference type="PROSITE" id="PS50932">
    <property type="entry name" value="HTH_LACI_2"/>
    <property type="match status" value="1"/>
</dbReference>
<feature type="domain" description="HTH lacI-type" evidence="4">
    <location>
        <begin position="3"/>
        <end position="58"/>
    </location>
</feature>
<keyword evidence="3" id="KW-0804">Transcription</keyword>
<dbReference type="Pfam" id="PF13377">
    <property type="entry name" value="Peripla_BP_3"/>
    <property type="match status" value="1"/>
</dbReference>
<sequence>MRARQRDIAQAAGVSEATVSRVLNDHPGVSEATRQSVMVALDVLGFERPTYLRRKSVGLVGLILPELTNPIFPAFAQLISTALARRGFIPILCTQTAGGVHEDDYVQQLLDHGVAGMINISGLHADSDSKPGRYFRLRELGMPLVLVNGAIDGLDVPTIANDDVAAIEMAIAHLTELGHVRIGLAAGPDRFIPVIRKLWGFRGAMARHTSLSRAEIDDLIVHELFTVDGGAAAAARLLDRGVTAIAAASDLMALGAVRAVRARGLRVPEDVSVIGYDDSPLIAFSDPPLTTIRQNVTAMSETAVNSLVEIIGGSDSRAKEFTFRPELVVRGSTAPCVVQARERHTPRARRLRAAKVSDERP</sequence>
<dbReference type="InterPro" id="IPR010982">
    <property type="entry name" value="Lambda_DNA-bd_dom_sf"/>
</dbReference>
<dbReference type="GO" id="GO:0000976">
    <property type="term" value="F:transcription cis-regulatory region binding"/>
    <property type="evidence" value="ECO:0007669"/>
    <property type="project" value="TreeGrafter"/>
</dbReference>
<organism evidence="5 6">
    <name type="scientific">Candidatus Phosphoribacter hodrii</name>
    <dbReference type="NCBI Taxonomy" id="2953743"/>
    <lineage>
        <taxon>Bacteria</taxon>
        <taxon>Bacillati</taxon>
        <taxon>Actinomycetota</taxon>
        <taxon>Actinomycetes</taxon>
        <taxon>Micrococcales</taxon>
        <taxon>Dermatophilaceae</taxon>
        <taxon>Candidatus Phosphoribacter</taxon>
    </lineage>
</organism>
<keyword evidence="2 5" id="KW-0238">DNA-binding</keyword>
<dbReference type="Proteomes" id="UP000718281">
    <property type="component" value="Unassembled WGS sequence"/>
</dbReference>
<dbReference type="InterPro" id="IPR028082">
    <property type="entry name" value="Peripla_BP_I"/>
</dbReference>
<dbReference type="AlphaFoldDB" id="A0A934X6T1"/>
<evidence type="ECO:0000256" key="1">
    <source>
        <dbReference type="ARBA" id="ARBA00023015"/>
    </source>
</evidence>
<evidence type="ECO:0000313" key="6">
    <source>
        <dbReference type="Proteomes" id="UP000718281"/>
    </source>
</evidence>
<dbReference type="SMART" id="SM00354">
    <property type="entry name" value="HTH_LACI"/>
    <property type="match status" value="1"/>
</dbReference>
<accession>A0A934X6T1</accession>
<dbReference type="PANTHER" id="PTHR30146">
    <property type="entry name" value="LACI-RELATED TRANSCRIPTIONAL REPRESSOR"/>
    <property type="match status" value="1"/>
</dbReference>
<dbReference type="EMBL" id="JADIXZ010000004">
    <property type="protein sequence ID" value="MBK6301333.1"/>
    <property type="molecule type" value="Genomic_DNA"/>
</dbReference>
<keyword evidence="1" id="KW-0805">Transcription regulation</keyword>
<name>A0A934X6T1_9MICO</name>
<evidence type="ECO:0000313" key="5">
    <source>
        <dbReference type="EMBL" id="MBK6301333.1"/>
    </source>
</evidence>
<dbReference type="SUPFAM" id="SSF53822">
    <property type="entry name" value="Periplasmic binding protein-like I"/>
    <property type="match status" value="1"/>
</dbReference>
<dbReference type="Gene3D" id="3.40.50.2300">
    <property type="match status" value="2"/>
</dbReference>
<proteinExistence type="predicted"/>
<gene>
    <name evidence="5" type="ORF">IPF40_09895</name>
</gene>
<evidence type="ECO:0000256" key="2">
    <source>
        <dbReference type="ARBA" id="ARBA00023125"/>
    </source>
</evidence>
<dbReference type="InterPro" id="IPR046335">
    <property type="entry name" value="LacI/GalR-like_sensor"/>
</dbReference>
<dbReference type="GO" id="GO:0003700">
    <property type="term" value="F:DNA-binding transcription factor activity"/>
    <property type="evidence" value="ECO:0007669"/>
    <property type="project" value="TreeGrafter"/>
</dbReference>
<reference evidence="5 6" key="1">
    <citation type="submission" date="2020-10" db="EMBL/GenBank/DDBJ databases">
        <title>Connecting structure to function with the recovery of over 1000 high-quality activated sludge metagenome-assembled genomes encoding full-length rRNA genes using long-read sequencing.</title>
        <authorList>
            <person name="Singleton C.M."/>
            <person name="Petriglieri F."/>
            <person name="Kristensen J.M."/>
            <person name="Kirkegaard R.H."/>
            <person name="Michaelsen T.Y."/>
            <person name="Andersen M.H."/>
            <person name="Karst S.M."/>
            <person name="Dueholm M.S."/>
            <person name="Nielsen P.H."/>
            <person name="Albertsen M."/>
        </authorList>
    </citation>
    <scope>NUCLEOTIDE SEQUENCE [LARGE SCALE GENOMIC DNA]</scope>
    <source>
        <strain evidence="5">AalE_18-Q3-R2-46_BAT3C.188</strain>
    </source>
</reference>
<evidence type="ECO:0000256" key="3">
    <source>
        <dbReference type="ARBA" id="ARBA00023163"/>
    </source>
</evidence>
<evidence type="ECO:0000259" key="4">
    <source>
        <dbReference type="PROSITE" id="PS50932"/>
    </source>
</evidence>
<dbReference type="PANTHER" id="PTHR30146:SF153">
    <property type="entry name" value="LACTOSE OPERON REPRESSOR"/>
    <property type="match status" value="1"/>
</dbReference>
<dbReference type="CDD" id="cd01392">
    <property type="entry name" value="HTH_LacI"/>
    <property type="match status" value="1"/>
</dbReference>
<dbReference type="SUPFAM" id="SSF47413">
    <property type="entry name" value="lambda repressor-like DNA-binding domains"/>
    <property type="match status" value="1"/>
</dbReference>
<dbReference type="Pfam" id="PF00356">
    <property type="entry name" value="LacI"/>
    <property type="match status" value="1"/>
</dbReference>
<dbReference type="Gene3D" id="1.10.260.40">
    <property type="entry name" value="lambda repressor-like DNA-binding domains"/>
    <property type="match status" value="1"/>
</dbReference>